<dbReference type="InterPro" id="IPR036736">
    <property type="entry name" value="ACP-like_sf"/>
</dbReference>
<evidence type="ECO:0000256" key="1">
    <source>
        <dbReference type="ARBA" id="ARBA00001957"/>
    </source>
</evidence>
<evidence type="ECO:0000259" key="4">
    <source>
        <dbReference type="PROSITE" id="PS50075"/>
    </source>
</evidence>
<dbReference type="InterPro" id="IPR023213">
    <property type="entry name" value="CAT-like_dom_sf"/>
</dbReference>
<dbReference type="PROSITE" id="PS00012">
    <property type="entry name" value="PHOSPHOPANTETHEINE"/>
    <property type="match status" value="1"/>
</dbReference>
<dbReference type="InterPro" id="IPR020802">
    <property type="entry name" value="TesA-like"/>
</dbReference>
<dbReference type="GO" id="GO:0043041">
    <property type="term" value="P:amino acid activation for nonribosomal peptide biosynthetic process"/>
    <property type="evidence" value="ECO:0007669"/>
    <property type="project" value="TreeGrafter"/>
</dbReference>
<dbReference type="InterPro" id="IPR010071">
    <property type="entry name" value="AA_adenyl_dom"/>
</dbReference>
<dbReference type="InterPro" id="IPR045851">
    <property type="entry name" value="AMP-bd_C_sf"/>
</dbReference>
<dbReference type="PANTHER" id="PTHR45527:SF1">
    <property type="entry name" value="FATTY ACID SYNTHASE"/>
    <property type="match status" value="1"/>
</dbReference>
<dbReference type="Gene3D" id="3.30.559.30">
    <property type="entry name" value="Nonribosomal peptide synthetase, condensation domain"/>
    <property type="match status" value="1"/>
</dbReference>
<dbReference type="InterPro" id="IPR001031">
    <property type="entry name" value="Thioesterase"/>
</dbReference>
<dbReference type="FunFam" id="2.30.38.10:FF:000001">
    <property type="entry name" value="Non-ribosomal peptide synthetase PvdI"/>
    <property type="match status" value="1"/>
</dbReference>
<dbReference type="SMART" id="SM00823">
    <property type="entry name" value="PKS_PP"/>
    <property type="match status" value="1"/>
</dbReference>
<keyword evidence="3" id="KW-0597">Phosphoprotein</keyword>
<evidence type="ECO:0000256" key="3">
    <source>
        <dbReference type="ARBA" id="ARBA00022553"/>
    </source>
</evidence>
<dbReference type="GO" id="GO:0044550">
    <property type="term" value="P:secondary metabolite biosynthetic process"/>
    <property type="evidence" value="ECO:0007669"/>
    <property type="project" value="TreeGrafter"/>
</dbReference>
<comment type="caution">
    <text evidence="5">The sequence shown here is derived from an EMBL/GenBank/DDBJ whole genome shotgun (WGS) entry which is preliminary data.</text>
</comment>
<dbReference type="GO" id="GO:0008610">
    <property type="term" value="P:lipid biosynthetic process"/>
    <property type="evidence" value="ECO:0007669"/>
    <property type="project" value="UniProtKB-ARBA"/>
</dbReference>
<organism evidence="5 6">
    <name type="scientific">Actinomadura rubrobrunea</name>
    <dbReference type="NCBI Taxonomy" id="115335"/>
    <lineage>
        <taxon>Bacteria</taxon>
        <taxon>Bacillati</taxon>
        <taxon>Actinomycetota</taxon>
        <taxon>Actinomycetes</taxon>
        <taxon>Streptosporangiales</taxon>
        <taxon>Thermomonosporaceae</taxon>
        <taxon>Actinomadura</taxon>
    </lineage>
</organism>
<dbReference type="CDD" id="cd05930">
    <property type="entry name" value="A_NRPS"/>
    <property type="match status" value="1"/>
</dbReference>
<dbReference type="GO" id="GO:0072330">
    <property type="term" value="P:monocarboxylic acid biosynthetic process"/>
    <property type="evidence" value="ECO:0007669"/>
    <property type="project" value="UniProtKB-ARBA"/>
</dbReference>
<dbReference type="InterPro" id="IPR009081">
    <property type="entry name" value="PP-bd_ACP"/>
</dbReference>
<dbReference type="EMBL" id="BSRZ01000005">
    <property type="protein sequence ID" value="GLW64278.1"/>
    <property type="molecule type" value="Genomic_DNA"/>
</dbReference>
<dbReference type="SMART" id="SM00824">
    <property type="entry name" value="PKS_TE"/>
    <property type="match status" value="1"/>
</dbReference>
<dbReference type="InterPro" id="IPR029058">
    <property type="entry name" value="AB_hydrolase_fold"/>
</dbReference>
<dbReference type="InterPro" id="IPR042099">
    <property type="entry name" value="ANL_N_sf"/>
</dbReference>
<dbReference type="GO" id="GO:0031177">
    <property type="term" value="F:phosphopantetheine binding"/>
    <property type="evidence" value="ECO:0007669"/>
    <property type="project" value="InterPro"/>
</dbReference>
<evidence type="ECO:0000256" key="2">
    <source>
        <dbReference type="ARBA" id="ARBA00022450"/>
    </source>
</evidence>
<dbReference type="PROSITE" id="PS00455">
    <property type="entry name" value="AMP_BINDING"/>
    <property type="match status" value="1"/>
</dbReference>
<accession>A0A9W6UVS8</accession>
<dbReference type="SUPFAM" id="SSF56801">
    <property type="entry name" value="Acetyl-CoA synthetase-like"/>
    <property type="match status" value="1"/>
</dbReference>
<dbReference type="GO" id="GO:0003824">
    <property type="term" value="F:catalytic activity"/>
    <property type="evidence" value="ECO:0007669"/>
    <property type="project" value="InterPro"/>
</dbReference>
<dbReference type="Pfam" id="PF00668">
    <property type="entry name" value="Condensation"/>
    <property type="match status" value="1"/>
</dbReference>
<dbReference type="Gene3D" id="3.30.559.10">
    <property type="entry name" value="Chloramphenicol acetyltransferase-like domain"/>
    <property type="match status" value="1"/>
</dbReference>
<keyword evidence="6" id="KW-1185">Reference proteome</keyword>
<dbReference type="PROSITE" id="PS50075">
    <property type="entry name" value="CARRIER"/>
    <property type="match status" value="1"/>
</dbReference>
<gene>
    <name evidence="5" type="ORF">Arub01_25220</name>
</gene>
<reference evidence="5" key="1">
    <citation type="submission" date="2023-02" db="EMBL/GenBank/DDBJ databases">
        <title>Actinomadura rubrobrunea NBRC 14622.</title>
        <authorList>
            <person name="Ichikawa N."/>
            <person name="Sato H."/>
            <person name="Tonouchi N."/>
        </authorList>
    </citation>
    <scope>NUCLEOTIDE SEQUENCE</scope>
    <source>
        <strain evidence="5">NBRC 14622</strain>
    </source>
</reference>
<comment type="cofactor">
    <cofactor evidence="1">
        <name>pantetheine 4'-phosphate</name>
        <dbReference type="ChEBI" id="CHEBI:47942"/>
    </cofactor>
</comment>
<dbReference type="FunFam" id="3.40.50.980:FF:000001">
    <property type="entry name" value="Non-ribosomal peptide synthetase"/>
    <property type="match status" value="1"/>
</dbReference>
<dbReference type="Pfam" id="PF13193">
    <property type="entry name" value="AMP-binding_C"/>
    <property type="match status" value="1"/>
</dbReference>
<dbReference type="Proteomes" id="UP001165124">
    <property type="component" value="Unassembled WGS sequence"/>
</dbReference>
<dbReference type="InterPro" id="IPR001242">
    <property type="entry name" value="Condensation_dom"/>
</dbReference>
<dbReference type="PANTHER" id="PTHR45527">
    <property type="entry name" value="NONRIBOSOMAL PEPTIDE SYNTHETASE"/>
    <property type="match status" value="1"/>
</dbReference>
<dbReference type="FunFam" id="1.10.1200.10:FF:000016">
    <property type="entry name" value="Non-ribosomal peptide synthase"/>
    <property type="match status" value="1"/>
</dbReference>
<dbReference type="Pfam" id="PF00975">
    <property type="entry name" value="Thioesterase"/>
    <property type="match status" value="1"/>
</dbReference>
<protein>
    <recommendedName>
        <fullName evidence="4">Carrier domain-containing protein</fullName>
    </recommendedName>
</protein>
<dbReference type="Pfam" id="PF00550">
    <property type="entry name" value="PP-binding"/>
    <property type="match status" value="1"/>
</dbReference>
<dbReference type="InterPro" id="IPR006162">
    <property type="entry name" value="Ppantetheine_attach_site"/>
</dbReference>
<dbReference type="Gene3D" id="3.40.50.12780">
    <property type="entry name" value="N-terminal domain of ligase-like"/>
    <property type="match status" value="1"/>
</dbReference>
<dbReference type="Gene3D" id="3.30.300.30">
    <property type="match status" value="1"/>
</dbReference>
<dbReference type="Pfam" id="PF00501">
    <property type="entry name" value="AMP-binding"/>
    <property type="match status" value="1"/>
</dbReference>
<dbReference type="SUPFAM" id="SSF53474">
    <property type="entry name" value="alpha/beta-Hydrolases"/>
    <property type="match status" value="1"/>
</dbReference>
<dbReference type="SUPFAM" id="SSF47336">
    <property type="entry name" value="ACP-like"/>
    <property type="match status" value="1"/>
</dbReference>
<dbReference type="RefSeq" id="WP_067918373.1">
    <property type="nucleotide sequence ID" value="NZ_BSRZ01000005.1"/>
</dbReference>
<evidence type="ECO:0000313" key="6">
    <source>
        <dbReference type="Proteomes" id="UP001165124"/>
    </source>
</evidence>
<dbReference type="GO" id="GO:0005829">
    <property type="term" value="C:cytosol"/>
    <property type="evidence" value="ECO:0007669"/>
    <property type="project" value="TreeGrafter"/>
</dbReference>
<dbReference type="InterPro" id="IPR000873">
    <property type="entry name" value="AMP-dep_synth/lig_dom"/>
</dbReference>
<dbReference type="SUPFAM" id="SSF52777">
    <property type="entry name" value="CoA-dependent acyltransferases"/>
    <property type="match status" value="2"/>
</dbReference>
<proteinExistence type="predicted"/>
<keyword evidence="2" id="KW-0596">Phosphopantetheine</keyword>
<dbReference type="CDD" id="cd19543">
    <property type="entry name" value="DCL_NRPS"/>
    <property type="match status" value="1"/>
</dbReference>
<sequence length="1302" mass="140432">MTDTEISDVLPLSPLQEGLLFHARYDDRGHDVYSVQFVLDLEGRLDLDALFAAGQALLDRHPNLRAAFWQKGVDRPVQVIPRTATPPWRVIDLSGLGDEAAAERADRIVREDRAARFDLSRPPLLRFTVLRRSAERHRLVLTTHHILLDGWSAQRVLHELFTLYAHDGDAAALASPPAYRDYLRWLSGRDRDAARGAWRDYLAGLAEPTLLASAAAARSGTSPARVTRELDASATAALAETARRHQLTVSTLVQGAWGVLASALTGRDDVVFGVTVSGRPPEVAGVEDMVGLFINTVPVRMRIDPGAGLARLLAESQRRQMDLSAHHYLDLAEIQGVTGFRELFDSIVVFENYPVGFSGSDTPAPGLRVTGAQGHDASHYPLTLVAVPGERLHLRLDYHPDRFTADEAGLIADRLAQLLAQMASGLDRRAADLEVLPPWEHRILREANETAHDVPDRLIGELFEAQAARTPDAVAVTAGDAELTYAALDERANRLAHVLLARGIGPEQTVAIAMGRSVDLVVALLAVLKTGAAYLPIDPEYPAERITYMLDDAAPVLVLADTATDGGLATSVPRLIVDAPATADLLAGADAHPPGPEDRPGPVTAQSAVNVLYTSGSTGRPKGVIGTHGGLVNRLAWFSELFAFEANEPVCAKSSLSFIDGSVEILQALVHGGRVVLADAATAQDARALRRLVSTSGSRVLTAVPSLIDTLLDTADEFPLDGCELWLSSGEPMPPGLPAKLADAAPKARLLNFCGCTEASSESLYADCTDGDITIGRPVWNTRAYVLDRRLRPVPIGAVGELYYAGVGLARGYHGRPDLTAERFVADPFGPPGSRMYRTGDLVRRRPDGRLVFVGRADAQVQIRGVRVEPGEVAAALGEEPGVAQAVVTAPPGPTGEPQLVGYVVARPGRRLDGAELRRAVARRLPRHLVPAAVVVLDRFPTTPNGKLDRAALPRPEFAATAGGSPRTPREDVLCGLFAEALSLPRVGVDDDFFDLGGHSLLAARLLGRINDALGTEVSLRMLFQAPTPGELAARLDTESAPDSLEVLLPLRAKGDRPPLFCVHPAGGFSWCYSGLLRRVTGRPVYGLQARGLTKGEPPAATMEEMAEDYAARIREVQPDGPYYLLGWSFGGVAAHAVATVLQRQGEKVALLAMLDAYPAEALPRAHPVDARQVLAYLLVDYFGLDASVEPRDAAHAVELLRREGMVSLSDEHLEGIVRVMPNCSRLVREYQPATFRGDVLFFRAATGWDGTPPSPLLWRHHVDGEVEVHDIACAHGEMTRPGPIAEIGAVLHRRLRRKEER</sequence>
<evidence type="ECO:0000313" key="5">
    <source>
        <dbReference type="EMBL" id="GLW64278.1"/>
    </source>
</evidence>
<dbReference type="Gene3D" id="3.40.50.1820">
    <property type="entry name" value="alpha/beta hydrolase"/>
    <property type="match status" value="1"/>
</dbReference>
<feature type="domain" description="Carrier" evidence="4">
    <location>
        <begin position="965"/>
        <end position="1040"/>
    </location>
</feature>
<dbReference type="InterPro" id="IPR025110">
    <property type="entry name" value="AMP-bd_C"/>
</dbReference>
<name>A0A9W6UVS8_9ACTN</name>
<dbReference type="InterPro" id="IPR020845">
    <property type="entry name" value="AMP-binding_CS"/>
</dbReference>
<dbReference type="InterPro" id="IPR020806">
    <property type="entry name" value="PKS_PP-bd"/>
</dbReference>
<dbReference type="NCBIfam" id="TIGR01733">
    <property type="entry name" value="AA-adenyl-dom"/>
    <property type="match status" value="1"/>
</dbReference>